<proteinExistence type="predicted"/>
<dbReference type="AlphaFoldDB" id="A0AAV8XT84"/>
<dbReference type="PANTHER" id="PTHR46060">
    <property type="entry name" value="MARINER MOS1 TRANSPOSASE-LIKE PROTEIN"/>
    <property type="match status" value="1"/>
</dbReference>
<accession>A0AAV8XT84</accession>
<comment type="caution">
    <text evidence="2">The sequence shown here is derived from an EMBL/GenBank/DDBJ whole genome shotgun (WGS) entry which is preliminary data.</text>
</comment>
<dbReference type="EMBL" id="JAPWTK010000348">
    <property type="protein sequence ID" value="KAJ8941878.1"/>
    <property type="molecule type" value="Genomic_DNA"/>
</dbReference>
<evidence type="ECO:0000313" key="3">
    <source>
        <dbReference type="Proteomes" id="UP001162162"/>
    </source>
</evidence>
<evidence type="ECO:0000259" key="1">
    <source>
        <dbReference type="Pfam" id="PF17906"/>
    </source>
</evidence>
<dbReference type="Pfam" id="PF17906">
    <property type="entry name" value="HTH_48"/>
    <property type="match status" value="1"/>
</dbReference>
<dbReference type="Proteomes" id="UP001162162">
    <property type="component" value="Unassembled WGS sequence"/>
</dbReference>
<dbReference type="InterPro" id="IPR052709">
    <property type="entry name" value="Transposase-MT_Hybrid"/>
</dbReference>
<gene>
    <name evidence="2" type="ORF">NQ318_001731</name>
</gene>
<dbReference type="PANTHER" id="PTHR46060:SF1">
    <property type="entry name" value="MARINER MOS1 TRANSPOSASE-LIKE PROTEIN"/>
    <property type="match status" value="1"/>
</dbReference>
<reference evidence="2" key="1">
    <citation type="journal article" date="2023" name="Insect Mol. Biol.">
        <title>Genome sequencing provides insights into the evolution of gene families encoding plant cell wall-degrading enzymes in longhorned beetles.</title>
        <authorList>
            <person name="Shin N.R."/>
            <person name="Okamura Y."/>
            <person name="Kirsch R."/>
            <person name="Pauchet Y."/>
        </authorList>
    </citation>
    <scope>NUCLEOTIDE SEQUENCE</scope>
    <source>
        <strain evidence="2">AMC_N1</strain>
    </source>
</reference>
<name>A0AAV8XT84_9CUCU</name>
<sequence>MANIVQQYNEAYAMLKEVYGNECLSRTHVFEWFKRFKEVCETTEEVPRPGQPSVSITDENMEKNGKLIREDRRLSIRGLAEITGIDEECVRQMKLYIEGGKVATVIGNE</sequence>
<feature type="domain" description="Mos1 transposase HTH" evidence="1">
    <location>
        <begin position="10"/>
        <end position="38"/>
    </location>
</feature>
<dbReference type="InterPro" id="IPR041426">
    <property type="entry name" value="Mos1_HTH"/>
</dbReference>
<protein>
    <recommendedName>
        <fullName evidence="1">Mos1 transposase HTH domain-containing protein</fullName>
    </recommendedName>
</protein>
<organism evidence="2 3">
    <name type="scientific">Aromia moschata</name>
    <dbReference type="NCBI Taxonomy" id="1265417"/>
    <lineage>
        <taxon>Eukaryota</taxon>
        <taxon>Metazoa</taxon>
        <taxon>Ecdysozoa</taxon>
        <taxon>Arthropoda</taxon>
        <taxon>Hexapoda</taxon>
        <taxon>Insecta</taxon>
        <taxon>Pterygota</taxon>
        <taxon>Neoptera</taxon>
        <taxon>Endopterygota</taxon>
        <taxon>Coleoptera</taxon>
        <taxon>Polyphaga</taxon>
        <taxon>Cucujiformia</taxon>
        <taxon>Chrysomeloidea</taxon>
        <taxon>Cerambycidae</taxon>
        <taxon>Cerambycinae</taxon>
        <taxon>Callichromatini</taxon>
        <taxon>Aromia</taxon>
    </lineage>
</organism>
<evidence type="ECO:0000313" key="2">
    <source>
        <dbReference type="EMBL" id="KAJ8941878.1"/>
    </source>
</evidence>
<dbReference type="Gene3D" id="1.10.10.1450">
    <property type="match status" value="1"/>
</dbReference>
<keyword evidence="3" id="KW-1185">Reference proteome</keyword>